<dbReference type="Proteomes" id="UP000499080">
    <property type="component" value="Unassembled WGS sequence"/>
</dbReference>
<evidence type="ECO:0000256" key="1">
    <source>
        <dbReference type="ARBA" id="ARBA00004123"/>
    </source>
</evidence>
<evidence type="ECO:0000256" key="2">
    <source>
        <dbReference type="ARBA" id="ARBA00022723"/>
    </source>
</evidence>
<dbReference type="EMBL" id="BGPR01019850">
    <property type="protein sequence ID" value="GBN83121.1"/>
    <property type="molecule type" value="Genomic_DNA"/>
</dbReference>
<sequence length="231" mass="25972">MKCKAELENETVCMAMDGWSNICNEPIVCVSVIKQCGKVILVDTIDTSGSSHTGNYLANLVFNSVKSTEENFKCKVSSFVTDNTANMVSAREILHEELGFEGLTYGCSAHILNLLVKDLVKTDITKHVTNILKYFRNHHLPKAWYHAEGGSALVLPLEVRWNTYCDSLESYIKNWSILTKVCEDHRPEIDREIANKILNIGLKRNVENMIGNLKPVAEAIDIVQKKQLLTC</sequence>
<evidence type="ECO:0000259" key="6">
    <source>
        <dbReference type="Pfam" id="PF04937"/>
    </source>
</evidence>
<gene>
    <name evidence="7" type="ORF">AVEN_7399_1</name>
</gene>
<feature type="domain" description="DUF659" evidence="6">
    <location>
        <begin position="2"/>
        <end position="129"/>
    </location>
</feature>
<evidence type="ECO:0000256" key="4">
    <source>
        <dbReference type="ARBA" id="ARBA00022833"/>
    </source>
</evidence>
<keyword evidence="8" id="KW-1185">Reference proteome</keyword>
<organism evidence="7 8">
    <name type="scientific">Araneus ventricosus</name>
    <name type="common">Orbweaver spider</name>
    <name type="synonym">Epeira ventricosa</name>
    <dbReference type="NCBI Taxonomy" id="182803"/>
    <lineage>
        <taxon>Eukaryota</taxon>
        <taxon>Metazoa</taxon>
        <taxon>Ecdysozoa</taxon>
        <taxon>Arthropoda</taxon>
        <taxon>Chelicerata</taxon>
        <taxon>Arachnida</taxon>
        <taxon>Araneae</taxon>
        <taxon>Araneomorphae</taxon>
        <taxon>Entelegynae</taxon>
        <taxon>Araneoidea</taxon>
        <taxon>Araneidae</taxon>
        <taxon>Araneus</taxon>
    </lineage>
</organism>
<dbReference type="AlphaFoldDB" id="A0A4Y2S572"/>
<dbReference type="OrthoDB" id="4951847at2759"/>
<reference evidence="7 8" key="1">
    <citation type="journal article" date="2019" name="Sci. Rep.">
        <title>Orb-weaving spider Araneus ventricosus genome elucidates the spidroin gene catalogue.</title>
        <authorList>
            <person name="Kono N."/>
            <person name="Nakamura H."/>
            <person name="Ohtoshi R."/>
            <person name="Moran D.A.P."/>
            <person name="Shinohara A."/>
            <person name="Yoshida Y."/>
            <person name="Fujiwara M."/>
            <person name="Mori M."/>
            <person name="Tomita M."/>
            <person name="Arakawa K."/>
        </authorList>
    </citation>
    <scope>NUCLEOTIDE SEQUENCE [LARGE SCALE GENOMIC DNA]</scope>
</reference>
<keyword evidence="2" id="KW-0479">Metal-binding</keyword>
<evidence type="ECO:0000256" key="5">
    <source>
        <dbReference type="ARBA" id="ARBA00023242"/>
    </source>
</evidence>
<dbReference type="InterPro" id="IPR052035">
    <property type="entry name" value="ZnF_BED_domain_contain"/>
</dbReference>
<dbReference type="GO" id="GO:0005634">
    <property type="term" value="C:nucleus"/>
    <property type="evidence" value="ECO:0007669"/>
    <property type="project" value="UniProtKB-SubCell"/>
</dbReference>
<dbReference type="PANTHER" id="PTHR46481">
    <property type="entry name" value="ZINC FINGER BED DOMAIN-CONTAINING PROTEIN 4"/>
    <property type="match status" value="1"/>
</dbReference>
<comment type="subcellular location">
    <subcellularLocation>
        <location evidence="1">Nucleus</location>
    </subcellularLocation>
</comment>
<evidence type="ECO:0000313" key="8">
    <source>
        <dbReference type="Proteomes" id="UP000499080"/>
    </source>
</evidence>
<name>A0A4Y2S572_ARAVE</name>
<dbReference type="InterPro" id="IPR012337">
    <property type="entry name" value="RNaseH-like_sf"/>
</dbReference>
<dbReference type="SUPFAM" id="SSF53098">
    <property type="entry name" value="Ribonuclease H-like"/>
    <property type="match status" value="1"/>
</dbReference>
<dbReference type="Pfam" id="PF04937">
    <property type="entry name" value="DUF659"/>
    <property type="match status" value="1"/>
</dbReference>
<dbReference type="PANTHER" id="PTHR46481:SF10">
    <property type="entry name" value="ZINC FINGER BED DOMAIN-CONTAINING PROTEIN 39"/>
    <property type="match status" value="1"/>
</dbReference>
<comment type="caution">
    <text evidence="7">The sequence shown here is derived from an EMBL/GenBank/DDBJ whole genome shotgun (WGS) entry which is preliminary data.</text>
</comment>
<dbReference type="InterPro" id="IPR007021">
    <property type="entry name" value="DUF659"/>
</dbReference>
<evidence type="ECO:0000313" key="7">
    <source>
        <dbReference type="EMBL" id="GBN83121.1"/>
    </source>
</evidence>
<proteinExistence type="predicted"/>
<evidence type="ECO:0000256" key="3">
    <source>
        <dbReference type="ARBA" id="ARBA00022771"/>
    </source>
</evidence>
<keyword evidence="5" id="KW-0539">Nucleus</keyword>
<protein>
    <recommendedName>
        <fullName evidence="6">DUF659 domain-containing protein</fullName>
    </recommendedName>
</protein>
<keyword evidence="4" id="KW-0862">Zinc</keyword>
<accession>A0A4Y2S572</accession>
<dbReference type="GO" id="GO:0008270">
    <property type="term" value="F:zinc ion binding"/>
    <property type="evidence" value="ECO:0007669"/>
    <property type="project" value="UniProtKB-KW"/>
</dbReference>
<keyword evidence="3" id="KW-0863">Zinc-finger</keyword>